<comment type="caution">
    <text evidence="2">The sequence shown here is derived from an EMBL/GenBank/DDBJ whole genome shotgun (WGS) entry which is preliminary data.</text>
</comment>
<protein>
    <recommendedName>
        <fullName evidence="1">GNAT-like C-terminal domain-containing protein</fullName>
    </recommendedName>
</protein>
<evidence type="ECO:0000259" key="1">
    <source>
        <dbReference type="Pfam" id="PF18164"/>
    </source>
</evidence>
<name>A0A844G4G5_9BACT</name>
<gene>
    <name evidence="2" type="ORF">FYJ85_10720</name>
</gene>
<dbReference type="Pfam" id="PF18164">
    <property type="entry name" value="GNAT_C"/>
    <property type="match status" value="1"/>
</dbReference>
<organism evidence="2 3">
    <name type="scientific">Victivallis lenta</name>
    <dbReference type="NCBI Taxonomy" id="2606640"/>
    <lineage>
        <taxon>Bacteria</taxon>
        <taxon>Pseudomonadati</taxon>
        <taxon>Lentisphaerota</taxon>
        <taxon>Lentisphaeria</taxon>
        <taxon>Victivallales</taxon>
        <taxon>Victivallaceae</taxon>
        <taxon>Victivallis</taxon>
    </lineage>
</organism>
<reference evidence="2 3" key="1">
    <citation type="submission" date="2019-08" db="EMBL/GenBank/DDBJ databases">
        <title>In-depth cultivation of the pig gut microbiome towards novel bacterial diversity and tailored functional studies.</title>
        <authorList>
            <person name="Wylensek D."/>
            <person name="Hitch T.C.A."/>
            <person name="Clavel T."/>
        </authorList>
    </citation>
    <scope>NUCLEOTIDE SEQUENCE [LARGE SCALE GENOMIC DNA]</scope>
    <source>
        <strain evidence="2 3">BBE-744-WT-12</strain>
    </source>
</reference>
<evidence type="ECO:0000313" key="3">
    <source>
        <dbReference type="Proteomes" id="UP000435649"/>
    </source>
</evidence>
<dbReference type="Proteomes" id="UP000435649">
    <property type="component" value="Unassembled WGS sequence"/>
</dbReference>
<dbReference type="InterPro" id="IPR041644">
    <property type="entry name" value="GNAT_C"/>
</dbReference>
<accession>A0A844G4G5</accession>
<dbReference type="EMBL" id="VUNS01000010">
    <property type="protein sequence ID" value="MST97511.1"/>
    <property type="molecule type" value="Genomic_DNA"/>
</dbReference>
<dbReference type="AlphaFoldDB" id="A0A844G4G5"/>
<sequence length="408" mass="45595">MNLTEFLKDGGFSPEVGELLAPWWREDPALETMPEFLDGGFFREYEPLLGLRESPASRVDALVAEVKKHPALRIYANLLDRWLLGGELGPDGARLPLPVGRLGEEGAGLFSLLLALAALPRIRKSQAELGLPESCWRGVAGWIAGTVTIYKAAHDGFAGTNLQQIHWLRFSIERRLFRVGRFEYLVHTVPDWVPAVYRSRADGGVLALCRDDWRIDGGGFRVEEGGERTFLEWDGSMLTGTPIDPASGRALPGVRRTIDLEVYEPVLTPHEWVPSVHIPGGGGMTAELAGASLREAAAFFRKYFKKEIRAFVCDSWILNPAWMELLPESNLAAFMRELYLFPRTPYPQAGLFFVFGRSDGDFASYPADTSLRRAFHRLYNAGEPFRTGGMFVLTADLDRWGSGIYRSR</sequence>
<dbReference type="Gene3D" id="3.40.630.120">
    <property type="match status" value="1"/>
</dbReference>
<proteinExistence type="predicted"/>
<feature type="domain" description="GNAT-like C-terminal" evidence="1">
    <location>
        <begin position="176"/>
        <end position="387"/>
    </location>
</feature>
<dbReference type="RefSeq" id="WP_154418427.1">
    <property type="nucleotide sequence ID" value="NZ_VUNS01000010.1"/>
</dbReference>
<keyword evidence="3" id="KW-1185">Reference proteome</keyword>
<evidence type="ECO:0000313" key="2">
    <source>
        <dbReference type="EMBL" id="MST97511.1"/>
    </source>
</evidence>